<dbReference type="SMART" id="SM00220">
    <property type="entry name" value="S_TKc"/>
    <property type="match status" value="1"/>
</dbReference>
<keyword evidence="7" id="KW-1185">Reference proteome</keyword>
<dbReference type="OrthoDB" id="1732493at2759"/>
<feature type="domain" description="Protein kinase" evidence="5">
    <location>
        <begin position="1"/>
        <end position="362"/>
    </location>
</feature>
<dbReference type="GO" id="GO:0005524">
    <property type="term" value="F:ATP binding"/>
    <property type="evidence" value="ECO:0007669"/>
    <property type="project" value="UniProtKB-KW"/>
</dbReference>
<keyword evidence="3" id="KW-0067">ATP-binding</keyword>
<dbReference type="PROSITE" id="PS00108">
    <property type="entry name" value="PROTEIN_KINASE_ST"/>
    <property type="match status" value="1"/>
</dbReference>
<dbReference type="EMBL" id="CABVLU010000004">
    <property type="protein sequence ID" value="VVT56139.1"/>
    <property type="molecule type" value="Genomic_DNA"/>
</dbReference>
<dbReference type="AlphaFoldDB" id="A0A5E8BWX2"/>
<dbReference type="InterPro" id="IPR011009">
    <property type="entry name" value="Kinase-like_dom_sf"/>
</dbReference>
<evidence type="ECO:0000313" key="7">
    <source>
        <dbReference type="Proteomes" id="UP000398389"/>
    </source>
</evidence>
<dbReference type="Gene3D" id="3.30.200.20">
    <property type="entry name" value="Phosphorylase Kinase, domain 1"/>
    <property type="match status" value="1"/>
</dbReference>
<dbReference type="PANTHER" id="PTHR24056:SF556">
    <property type="entry name" value="CYCLIN-DEPENDENT KINASE 11"/>
    <property type="match status" value="1"/>
</dbReference>
<accession>A0A5E8BWX2</accession>
<protein>
    <recommendedName>
        <fullName evidence="5">Protein kinase domain-containing protein</fullName>
    </recommendedName>
</protein>
<evidence type="ECO:0000313" key="6">
    <source>
        <dbReference type="EMBL" id="VVT56139.1"/>
    </source>
</evidence>
<evidence type="ECO:0000256" key="3">
    <source>
        <dbReference type="ARBA" id="ARBA00022840"/>
    </source>
</evidence>
<evidence type="ECO:0000256" key="4">
    <source>
        <dbReference type="SAM" id="MobiDB-lite"/>
    </source>
</evidence>
<feature type="compositionally biased region" description="Basic residues" evidence="4">
    <location>
        <begin position="1"/>
        <end position="22"/>
    </location>
</feature>
<dbReference type="InterPro" id="IPR008271">
    <property type="entry name" value="Ser/Thr_kinase_AS"/>
</dbReference>
<dbReference type="SUPFAM" id="SSF56112">
    <property type="entry name" value="Protein kinase-like (PK-like)"/>
    <property type="match status" value="1"/>
</dbReference>
<dbReference type="GO" id="GO:0004674">
    <property type="term" value="F:protein serine/threonine kinase activity"/>
    <property type="evidence" value="ECO:0007669"/>
    <property type="project" value="TreeGrafter"/>
</dbReference>
<dbReference type="Gene3D" id="1.10.510.10">
    <property type="entry name" value="Transferase(Phosphotransferase) domain 1"/>
    <property type="match status" value="2"/>
</dbReference>
<evidence type="ECO:0000259" key="5">
    <source>
        <dbReference type="PROSITE" id="PS50011"/>
    </source>
</evidence>
<gene>
    <name evidence="6" type="ORF">SAPINGB_P004850</name>
</gene>
<dbReference type="Proteomes" id="UP000398389">
    <property type="component" value="Unassembled WGS sequence"/>
</dbReference>
<sequence>MSFAKRRQDHKNSFNKRQKRRSSSNMVDLPEDVVILKPKHFPWLQKCAQVTSRSTEMGTPVTALREIASLQELRHPNIVRLLEVVIGSKVEDISLVLEFVEHDLNRLLKKRKAANSTFLPSEVKMLMKHILGALDAIHSHWIMHRDLKPANLLFSNRGVLKVADFGLAKKFVPVTQYFQKAPVRSSSSSSRISNTLPSNDFGDTDSILESKNFQLTPTVVTLWYRASEILAGSSVYDCAIDMWAAGCIFAEITARGNVLFAGTNELNQLQLIFDRLGSPNNKSWPWFFELPGAHKLYDRTVDRNSGSLSASLKENGIISFMSEGHRGCTNISKAGLDLMSQMLAMDPTQRISASEALRHQYFEEDPPPKDPAHFPTFPS</sequence>
<dbReference type="Pfam" id="PF00069">
    <property type="entry name" value="Pkinase"/>
    <property type="match status" value="2"/>
</dbReference>
<dbReference type="GeneID" id="43583665"/>
<dbReference type="PROSITE" id="PS50011">
    <property type="entry name" value="PROTEIN_KINASE_DOM"/>
    <property type="match status" value="1"/>
</dbReference>
<feature type="region of interest" description="Disordered" evidence="4">
    <location>
        <begin position="1"/>
        <end position="25"/>
    </location>
</feature>
<evidence type="ECO:0000256" key="2">
    <source>
        <dbReference type="ARBA" id="ARBA00022741"/>
    </source>
</evidence>
<reference evidence="6 7" key="1">
    <citation type="submission" date="2019-09" db="EMBL/GenBank/DDBJ databases">
        <authorList>
            <person name="Brejova B."/>
        </authorList>
    </citation>
    <scope>NUCLEOTIDE SEQUENCE [LARGE SCALE GENOMIC DNA]</scope>
</reference>
<proteinExistence type="inferred from homology"/>
<dbReference type="PANTHER" id="PTHR24056">
    <property type="entry name" value="CELL DIVISION PROTEIN KINASE"/>
    <property type="match status" value="1"/>
</dbReference>
<evidence type="ECO:0000256" key="1">
    <source>
        <dbReference type="ARBA" id="ARBA00006485"/>
    </source>
</evidence>
<keyword evidence="2" id="KW-0547">Nucleotide-binding</keyword>
<dbReference type="GO" id="GO:0007346">
    <property type="term" value="P:regulation of mitotic cell cycle"/>
    <property type="evidence" value="ECO:0007669"/>
    <property type="project" value="TreeGrafter"/>
</dbReference>
<dbReference type="RefSeq" id="XP_031855456.1">
    <property type="nucleotide sequence ID" value="XM_031999565.1"/>
</dbReference>
<dbReference type="InterPro" id="IPR050108">
    <property type="entry name" value="CDK"/>
</dbReference>
<dbReference type="GO" id="GO:0005634">
    <property type="term" value="C:nucleus"/>
    <property type="evidence" value="ECO:0007669"/>
    <property type="project" value="TreeGrafter"/>
</dbReference>
<comment type="similarity">
    <text evidence="1">Belongs to the protein kinase superfamily. CMGC Ser/Thr protein kinase family. CDC2/CDKX subfamily.</text>
</comment>
<organism evidence="6 7">
    <name type="scientific">Magnusiomyces paraingens</name>
    <dbReference type="NCBI Taxonomy" id="2606893"/>
    <lineage>
        <taxon>Eukaryota</taxon>
        <taxon>Fungi</taxon>
        <taxon>Dikarya</taxon>
        <taxon>Ascomycota</taxon>
        <taxon>Saccharomycotina</taxon>
        <taxon>Dipodascomycetes</taxon>
        <taxon>Dipodascales</taxon>
        <taxon>Dipodascaceae</taxon>
        <taxon>Magnusiomyces</taxon>
    </lineage>
</organism>
<name>A0A5E8BWX2_9ASCO</name>
<dbReference type="InterPro" id="IPR000719">
    <property type="entry name" value="Prot_kinase_dom"/>
</dbReference>